<dbReference type="RefSeq" id="XP_018712823.1">
    <property type="nucleotide sequence ID" value="XM_018857303.1"/>
</dbReference>
<evidence type="ECO:0000313" key="4">
    <source>
        <dbReference type="EMBL" id="OBA22327.1"/>
    </source>
</evidence>
<dbReference type="OrthoDB" id="3981028at2759"/>
<feature type="region of interest" description="Disordered" evidence="2">
    <location>
        <begin position="255"/>
        <end position="277"/>
    </location>
</feature>
<keyword evidence="5" id="KW-1185">Reference proteome</keyword>
<feature type="compositionally biased region" description="Low complexity" evidence="2">
    <location>
        <begin position="266"/>
        <end position="277"/>
    </location>
</feature>
<dbReference type="EMBL" id="LXTC01000002">
    <property type="protein sequence ID" value="OBA22327.1"/>
    <property type="molecule type" value="Genomic_DNA"/>
</dbReference>
<protein>
    <submittedName>
        <fullName evidence="4">Uncharacterized protein</fullName>
    </submittedName>
</protein>
<name>A0A1A0HEJ9_9ASCO</name>
<feature type="transmembrane region" description="Helical" evidence="3">
    <location>
        <begin position="305"/>
        <end position="322"/>
    </location>
</feature>
<reference evidence="4 5" key="1">
    <citation type="submission" date="2016-05" db="EMBL/GenBank/DDBJ databases">
        <title>Comparative genomics of biotechnologically important yeasts.</title>
        <authorList>
            <consortium name="DOE Joint Genome Institute"/>
            <person name="Riley R."/>
            <person name="Haridas S."/>
            <person name="Wolfe K.H."/>
            <person name="Lopes M.R."/>
            <person name="Hittinger C.T."/>
            <person name="Goker M."/>
            <person name="Salamov A."/>
            <person name="Wisecaver J."/>
            <person name="Long T.M."/>
            <person name="Aerts A.L."/>
            <person name="Barry K."/>
            <person name="Choi C."/>
            <person name="Clum A."/>
            <person name="Coughlan A.Y."/>
            <person name="Deshpande S."/>
            <person name="Douglass A.P."/>
            <person name="Hanson S.J."/>
            <person name="Klenk H.-P."/>
            <person name="LaButti K."/>
            <person name="Lapidus A."/>
            <person name="Lindquist E."/>
            <person name="Lipzen A."/>
            <person name="Meier-kolthoff J.P."/>
            <person name="Ohm R.A."/>
            <person name="Otillar R.P."/>
            <person name="Pangilinan J."/>
            <person name="Peng Y."/>
            <person name="Rokas A."/>
            <person name="Rosa C.A."/>
            <person name="Scheuner C."/>
            <person name="Sibirny A.A."/>
            <person name="Slot J.C."/>
            <person name="Stielow J.B."/>
            <person name="Sun H."/>
            <person name="Kurtzman C.P."/>
            <person name="Blackwell M."/>
            <person name="Grigoriev I.V."/>
            <person name="Jeffries T.W."/>
        </authorList>
    </citation>
    <scope>NUCLEOTIDE SEQUENCE [LARGE SCALE GENOMIC DNA]</scope>
    <source>
        <strain evidence="4 5">NRRL YB-4993</strain>
    </source>
</reference>
<keyword evidence="3" id="KW-0472">Membrane</keyword>
<dbReference type="STRING" id="869754.A0A1A0HEJ9"/>
<evidence type="ECO:0000256" key="2">
    <source>
        <dbReference type="SAM" id="MobiDB-lite"/>
    </source>
</evidence>
<feature type="coiled-coil region" evidence="1">
    <location>
        <begin position="200"/>
        <end position="247"/>
    </location>
</feature>
<comment type="caution">
    <text evidence="4">The sequence shown here is derived from an EMBL/GenBank/DDBJ whole genome shotgun (WGS) entry which is preliminary data.</text>
</comment>
<dbReference type="AlphaFoldDB" id="A0A1A0HEJ9"/>
<proteinExistence type="predicted"/>
<dbReference type="Proteomes" id="UP000092555">
    <property type="component" value="Unassembled WGS sequence"/>
</dbReference>
<keyword evidence="3" id="KW-1133">Transmembrane helix</keyword>
<evidence type="ECO:0000256" key="1">
    <source>
        <dbReference type="SAM" id="Coils"/>
    </source>
</evidence>
<sequence length="346" mass="39355">MDSYLLESSAPEHVMADDYQLALKIFMNKDIVRSFGMVSKLQPAAFRNLDRGLISEELFLKITTLYLTEVGLLLDPQVVPEASLNIQDRQQLVESLQKHVVVDQMAHLYGALADAPLNLLFHIFLLYYTSRDALQAGTDGSVLQQFSDTYHALEFQGRQEDRFLKRWFDMYVLNVLPDAGDFATAFAIAESNTVFGGALAVAKLKEVQRLKTQQEQARKKAQKELHAREARARAAEQEQERIDARERSLKYRSMQQIRAEQQSQEPPSSAGGPGDAPAAALTLQRIRERLRCYYVLSKNGVKTHSPVLLAVVVLLLICGLLLRRRKINFRQRVKETLRMAFKVTYL</sequence>
<evidence type="ECO:0000313" key="5">
    <source>
        <dbReference type="Proteomes" id="UP000092555"/>
    </source>
</evidence>
<feature type="compositionally biased region" description="Polar residues" evidence="2">
    <location>
        <begin position="255"/>
        <end position="265"/>
    </location>
</feature>
<accession>A0A1A0HEJ9</accession>
<gene>
    <name evidence="4" type="ORF">METBIDRAFT_40706</name>
</gene>
<keyword evidence="1" id="KW-0175">Coiled coil</keyword>
<dbReference type="GeneID" id="30030279"/>
<evidence type="ECO:0000256" key="3">
    <source>
        <dbReference type="SAM" id="Phobius"/>
    </source>
</evidence>
<organism evidence="4 5">
    <name type="scientific">Metschnikowia bicuspidata var. bicuspidata NRRL YB-4993</name>
    <dbReference type="NCBI Taxonomy" id="869754"/>
    <lineage>
        <taxon>Eukaryota</taxon>
        <taxon>Fungi</taxon>
        <taxon>Dikarya</taxon>
        <taxon>Ascomycota</taxon>
        <taxon>Saccharomycotina</taxon>
        <taxon>Pichiomycetes</taxon>
        <taxon>Metschnikowiaceae</taxon>
        <taxon>Metschnikowia</taxon>
    </lineage>
</organism>
<keyword evidence="3" id="KW-0812">Transmembrane</keyword>